<name>A0A4S8KX91_DENBC</name>
<reference evidence="2 3" key="1">
    <citation type="journal article" date="2019" name="Nat. Ecol. Evol.">
        <title>Megaphylogeny resolves global patterns of mushroom evolution.</title>
        <authorList>
            <person name="Varga T."/>
            <person name="Krizsan K."/>
            <person name="Foldi C."/>
            <person name="Dima B."/>
            <person name="Sanchez-Garcia M."/>
            <person name="Sanchez-Ramirez S."/>
            <person name="Szollosi G.J."/>
            <person name="Szarkandi J.G."/>
            <person name="Papp V."/>
            <person name="Albert L."/>
            <person name="Andreopoulos W."/>
            <person name="Angelini C."/>
            <person name="Antonin V."/>
            <person name="Barry K.W."/>
            <person name="Bougher N.L."/>
            <person name="Buchanan P."/>
            <person name="Buyck B."/>
            <person name="Bense V."/>
            <person name="Catcheside P."/>
            <person name="Chovatia M."/>
            <person name="Cooper J."/>
            <person name="Damon W."/>
            <person name="Desjardin D."/>
            <person name="Finy P."/>
            <person name="Geml J."/>
            <person name="Haridas S."/>
            <person name="Hughes K."/>
            <person name="Justo A."/>
            <person name="Karasinski D."/>
            <person name="Kautmanova I."/>
            <person name="Kiss B."/>
            <person name="Kocsube S."/>
            <person name="Kotiranta H."/>
            <person name="LaButti K.M."/>
            <person name="Lechner B.E."/>
            <person name="Liimatainen K."/>
            <person name="Lipzen A."/>
            <person name="Lukacs Z."/>
            <person name="Mihaltcheva S."/>
            <person name="Morgado L.N."/>
            <person name="Niskanen T."/>
            <person name="Noordeloos M.E."/>
            <person name="Ohm R.A."/>
            <person name="Ortiz-Santana B."/>
            <person name="Ovrebo C."/>
            <person name="Racz N."/>
            <person name="Riley R."/>
            <person name="Savchenko A."/>
            <person name="Shiryaev A."/>
            <person name="Soop K."/>
            <person name="Spirin V."/>
            <person name="Szebenyi C."/>
            <person name="Tomsovsky M."/>
            <person name="Tulloss R.E."/>
            <person name="Uehling J."/>
            <person name="Grigoriev I.V."/>
            <person name="Vagvolgyi C."/>
            <person name="Papp T."/>
            <person name="Martin F.M."/>
            <person name="Miettinen O."/>
            <person name="Hibbett D.S."/>
            <person name="Nagy L.G."/>
        </authorList>
    </citation>
    <scope>NUCLEOTIDE SEQUENCE [LARGE SCALE GENOMIC DNA]</scope>
    <source>
        <strain evidence="2 3">CBS 962.96</strain>
    </source>
</reference>
<sequence length="173" mass="19049">MNSSADNPKPLISLYNLRAGPPLHQNQPQSSILVPRTSLTLSTITEAFTPIKDLSELGGKKTGQEDRYLQATSYGDKNKKNSPPDTQSEGSIVRSIDMTIVNEYGTAGQSYGNLGNLENDDSSTRETVAQMFVSSSKLDCCRLFDFVTSTYFDSTYTSRKNKGYIDLYNAFAS</sequence>
<feature type="compositionally biased region" description="Polar residues" evidence="1">
    <location>
        <begin position="70"/>
        <end position="90"/>
    </location>
</feature>
<evidence type="ECO:0000313" key="3">
    <source>
        <dbReference type="Proteomes" id="UP000297245"/>
    </source>
</evidence>
<dbReference type="AlphaFoldDB" id="A0A4S8KX91"/>
<feature type="compositionally biased region" description="Basic and acidic residues" evidence="1">
    <location>
        <begin position="56"/>
        <end position="68"/>
    </location>
</feature>
<protein>
    <submittedName>
        <fullName evidence="2">Uncharacterized protein</fullName>
    </submittedName>
</protein>
<evidence type="ECO:0000256" key="1">
    <source>
        <dbReference type="SAM" id="MobiDB-lite"/>
    </source>
</evidence>
<dbReference type="Proteomes" id="UP000297245">
    <property type="component" value="Unassembled WGS sequence"/>
</dbReference>
<proteinExistence type="predicted"/>
<accession>A0A4S8KX91</accession>
<keyword evidence="3" id="KW-1185">Reference proteome</keyword>
<feature type="region of interest" description="Disordered" evidence="1">
    <location>
        <begin position="56"/>
        <end position="91"/>
    </location>
</feature>
<gene>
    <name evidence="2" type="ORF">K435DRAFT_809865</name>
</gene>
<dbReference type="EMBL" id="ML179902">
    <property type="protein sequence ID" value="THU80463.1"/>
    <property type="molecule type" value="Genomic_DNA"/>
</dbReference>
<evidence type="ECO:0000313" key="2">
    <source>
        <dbReference type="EMBL" id="THU80463.1"/>
    </source>
</evidence>
<organism evidence="2 3">
    <name type="scientific">Dendrothele bispora (strain CBS 962.96)</name>
    <dbReference type="NCBI Taxonomy" id="1314807"/>
    <lineage>
        <taxon>Eukaryota</taxon>
        <taxon>Fungi</taxon>
        <taxon>Dikarya</taxon>
        <taxon>Basidiomycota</taxon>
        <taxon>Agaricomycotina</taxon>
        <taxon>Agaricomycetes</taxon>
        <taxon>Agaricomycetidae</taxon>
        <taxon>Agaricales</taxon>
        <taxon>Agaricales incertae sedis</taxon>
        <taxon>Dendrothele</taxon>
    </lineage>
</organism>